<sequence>MRTDDRPAPRDPRGQRALRLGVGTALCLAISFGLDMPIPMVAPVLGVFLLAQMNRPLSLKAGVGLALVAAFTTGTGLVLIPLLRYYPAAGVLIVGLCLFLAFRHGLRGGNNLVSTFLIIGLTMISAAGTFDFGLAVTVIEALVKGLLLAALMLGVCHALFPDPPGLPAPPPPPVLSAGEANRMALRAALVVLPAFLLAMTDPLGYMPIILKAVSLGRQSCVTAAHGAAREILGSTLLAGVLAVAFWLGLRPFPSLWMYFLWMLLFALVIARKLYRLSPTPHAPSFWLNTLITLIILLGQSVQDSIAGNDVYTAFAIRMGLFIAVTLYACLMLQLLEPRPRGPGFSARHPFSRLKRSPP</sequence>
<keyword evidence="1" id="KW-0472">Membrane</keyword>
<dbReference type="RefSeq" id="WP_279988757.1">
    <property type="nucleotide sequence ID" value="NZ_JAOBZK010000001.1"/>
</dbReference>
<feature type="transmembrane region" description="Helical" evidence="1">
    <location>
        <begin position="183"/>
        <end position="210"/>
    </location>
</feature>
<protein>
    <submittedName>
        <fullName evidence="2">DUF2955 domain-containing protein</fullName>
    </submittedName>
</protein>
<dbReference type="EMBL" id="JAOBZK010000001">
    <property type="protein sequence ID" value="MDH1176558.1"/>
    <property type="molecule type" value="Genomic_DNA"/>
</dbReference>
<evidence type="ECO:0000256" key="1">
    <source>
        <dbReference type="SAM" id="Phobius"/>
    </source>
</evidence>
<feature type="transmembrane region" description="Helical" evidence="1">
    <location>
        <begin position="255"/>
        <end position="273"/>
    </location>
</feature>
<feature type="transmembrane region" description="Helical" evidence="1">
    <location>
        <begin position="86"/>
        <end position="106"/>
    </location>
</feature>
<feature type="transmembrane region" description="Helical" evidence="1">
    <location>
        <begin position="231"/>
        <end position="249"/>
    </location>
</feature>
<keyword evidence="1" id="KW-0812">Transmembrane</keyword>
<name>A0ABD4YMX0_9BURK</name>
<feature type="transmembrane region" description="Helical" evidence="1">
    <location>
        <begin position="141"/>
        <end position="160"/>
    </location>
</feature>
<keyword evidence="1" id="KW-1133">Transmembrane helix</keyword>
<feature type="transmembrane region" description="Helical" evidence="1">
    <location>
        <begin position="112"/>
        <end position="134"/>
    </location>
</feature>
<gene>
    <name evidence="2" type="ORF">N5C72_00645</name>
</gene>
<feature type="transmembrane region" description="Helical" evidence="1">
    <location>
        <begin position="57"/>
        <end position="79"/>
    </location>
</feature>
<reference evidence="2 3" key="1">
    <citation type="submission" date="2022-09" db="EMBL/GenBank/DDBJ databases">
        <title>Intensive care unit water sources are persistently colonized with multi-drug resistant bacteria and are the site of extensive horizontal gene transfer of antibiotic resistance genes.</title>
        <authorList>
            <person name="Diorio-Toth L."/>
        </authorList>
    </citation>
    <scope>NUCLEOTIDE SEQUENCE [LARGE SCALE GENOMIC DNA]</scope>
    <source>
        <strain evidence="2 3">GD03967</strain>
    </source>
</reference>
<feature type="transmembrane region" description="Helical" evidence="1">
    <location>
        <begin position="20"/>
        <end position="51"/>
    </location>
</feature>
<dbReference type="Pfam" id="PF11168">
    <property type="entry name" value="DUF2955"/>
    <property type="match status" value="1"/>
</dbReference>
<dbReference type="InterPro" id="IPR022604">
    <property type="entry name" value="DUF2955"/>
</dbReference>
<evidence type="ECO:0000313" key="2">
    <source>
        <dbReference type="EMBL" id="MDH1176558.1"/>
    </source>
</evidence>
<feature type="transmembrane region" description="Helical" evidence="1">
    <location>
        <begin position="285"/>
        <end position="302"/>
    </location>
</feature>
<accession>A0ABD4YMX0</accession>
<evidence type="ECO:0000313" key="3">
    <source>
        <dbReference type="Proteomes" id="UP001158644"/>
    </source>
</evidence>
<feature type="transmembrane region" description="Helical" evidence="1">
    <location>
        <begin position="314"/>
        <end position="335"/>
    </location>
</feature>
<proteinExistence type="predicted"/>
<comment type="caution">
    <text evidence="2">The sequence shown here is derived from an EMBL/GenBank/DDBJ whole genome shotgun (WGS) entry which is preliminary data.</text>
</comment>
<dbReference type="AlphaFoldDB" id="A0ABD4YMX0"/>
<dbReference type="Proteomes" id="UP001158644">
    <property type="component" value="Unassembled WGS sequence"/>
</dbReference>
<organism evidence="2 3">
    <name type="scientific">Achromobacter mucicolens</name>
    <dbReference type="NCBI Taxonomy" id="1389922"/>
    <lineage>
        <taxon>Bacteria</taxon>
        <taxon>Pseudomonadati</taxon>
        <taxon>Pseudomonadota</taxon>
        <taxon>Betaproteobacteria</taxon>
        <taxon>Burkholderiales</taxon>
        <taxon>Alcaligenaceae</taxon>
        <taxon>Achromobacter</taxon>
    </lineage>
</organism>